<dbReference type="OrthoDB" id="7554911at2759"/>
<name>A0A3L8DJ69_OOCBI</name>
<dbReference type="Proteomes" id="UP000279307">
    <property type="component" value="Chromosome 8"/>
</dbReference>
<dbReference type="EMBL" id="QOIP01000008">
    <property type="protein sequence ID" value="RLU19898.1"/>
    <property type="molecule type" value="Genomic_DNA"/>
</dbReference>
<comment type="caution">
    <text evidence="1">The sequence shown here is derived from an EMBL/GenBank/DDBJ whole genome shotgun (WGS) entry which is preliminary data.</text>
</comment>
<proteinExistence type="predicted"/>
<evidence type="ECO:0000313" key="2">
    <source>
        <dbReference type="Proteomes" id="UP000279307"/>
    </source>
</evidence>
<sequence length="434" mass="49729">MDVSSYDQCVIVLRYLLEREVKERVIGLKCVQSTTGESLFNTLLKILSTTGLAVENCVANTFDGASNMSGEYNGVSSRLMNIIPNHLHTWCYAHVLNLVISDTAQCLPATLSLFGLLQQTQVFLKDSHKRLSVYLHQNRRVRLAAIGATRWRSRSDATTKMFGRFHYWFDSEVTGKTSQSETVFVSLVMTLCIIGNSKEFNPKVRNEANNTLLQKFMSFETIMVAMMFLLIFKITTLLSDYLQTKNLDYAQAWRLVSVAQNELRDARDKFDQVVNASKRFASVMSNKLNEKIEEDSSLEMESLCIDPELPCLPPNALDKICDLVPTIDRDKLTEELQSFVQNWSQMSSTLREEYTKDIDMDSKSEIFEEAEENEKVTHRVQEPCKMCINCVYNVICDYNMYCLLYTELSKVYRYLLTIPLTQVMSPVPSSMLIE</sequence>
<dbReference type="InterPro" id="IPR012337">
    <property type="entry name" value="RNaseH-like_sf"/>
</dbReference>
<dbReference type="AlphaFoldDB" id="A0A3L8DJ69"/>
<dbReference type="PANTHER" id="PTHR45749">
    <property type="match status" value="1"/>
</dbReference>
<accession>A0A3L8DJ69</accession>
<organism evidence="1 2">
    <name type="scientific">Ooceraea biroi</name>
    <name type="common">Clonal raider ant</name>
    <name type="synonym">Cerapachys biroi</name>
    <dbReference type="NCBI Taxonomy" id="2015173"/>
    <lineage>
        <taxon>Eukaryota</taxon>
        <taxon>Metazoa</taxon>
        <taxon>Ecdysozoa</taxon>
        <taxon>Arthropoda</taxon>
        <taxon>Hexapoda</taxon>
        <taxon>Insecta</taxon>
        <taxon>Pterygota</taxon>
        <taxon>Neoptera</taxon>
        <taxon>Endopterygota</taxon>
        <taxon>Hymenoptera</taxon>
        <taxon>Apocrita</taxon>
        <taxon>Aculeata</taxon>
        <taxon>Formicoidea</taxon>
        <taxon>Formicidae</taxon>
        <taxon>Dorylinae</taxon>
        <taxon>Ooceraea</taxon>
    </lineage>
</organism>
<dbReference type="PANTHER" id="PTHR45749:SF21">
    <property type="entry name" value="DUF4371 DOMAIN-CONTAINING PROTEIN"/>
    <property type="match status" value="1"/>
</dbReference>
<gene>
    <name evidence="1" type="ORF">DMN91_008457</name>
</gene>
<protein>
    <submittedName>
        <fullName evidence="1">Uncharacterized protein</fullName>
    </submittedName>
</protein>
<reference evidence="1 2" key="1">
    <citation type="journal article" date="2018" name="Genome Res.">
        <title>The genomic architecture and molecular evolution of ant odorant receptors.</title>
        <authorList>
            <person name="McKenzie S.K."/>
            <person name="Kronauer D.J.C."/>
        </authorList>
    </citation>
    <scope>NUCLEOTIDE SEQUENCE [LARGE SCALE GENOMIC DNA]</scope>
    <source>
        <strain evidence="1">Clonal line C1</strain>
    </source>
</reference>
<evidence type="ECO:0000313" key="1">
    <source>
        <dbReference type="EMBL" id="RLU19898.1"/>
    </source>
</evidence>
<dbReference type="SUPFAM" id="SSF53098">
    <property type="entry name" value="Ribonuclease H-like"/>
    <property type="match status" value="1"/>
</dbReference>